<name>A0A1M5ZJE8_9FIRM</name>
<gene>
    <name evidence="2" type="ORF">SAMN02746098_03344</name>
</gene>
<proteinExistence type="predicted"/>
<accession>A0A1M5ZJE8</accession>
<evidence type="ECO:0000256" key="1">
    <source>
        <dbReference type="SAM" id="Phobius"/>
    </source>
</evidence>
<feature type="transmembrane region" description="Helical" evidence="1">
    <location>
        <begin position="42"/>
        <end position="63"/>
    </location>
</feature>
<protein>
    <submittedName>
        <fullName evidence="2">Uncharacterized protein</fullName>
    </submittedName>
</protein>
<evidence type="ECO:0000313" key="2">
    <source>
        <dbReference type="EMBL" id="SHI24417.1"/>
    </source>
</evidence>
<keyword evidence="1" id="KW-0812">Transmembrane</keyword>
<reference evidence="3" key="1">
    <citation type="submission" date="2016-11" db="EMBL/GenBank/DDBJ databases">
        <authorList>
            <person name="Varghese N."/>
            <person name="Submissions S."/>
        </authorList>
    </citation>
    <scope>NUCLEOTIDE SEQUENCE [LARGE SCALE GENOMIC DNA]</scope>
    <source>
        <strain evidence="3">DSM 15449</strain>
    </source>
</reference>
<dbReference type="STRING" id="1121420.SAMN02746098_03344"/>
<keyword evidence="1" id="KW-0472">Membrane</keyword>
<dbReference type="EMBL" id="FQXJ01000012">
    <property type="protein sequence ID" value="SHI24417.1"/>
    <property type="molecule type" value="Genomic_DNA"/>
</dbReference>
<dbReference type="Proteomes" id="UP000183954">
    <property type="component" value="Unassembled WGS sequence"/>
</dbReference>
<dbReference type="RefSeq" id="WP_242947573.1">
    <property type="nucleotide sequence ID" value="NZ_FQXJ01000012.1"/>
</dbReference>
<evidence type="ECO:0000313" key="3">
    <source>
        <dbReference type="Proteomes" id="UP000183954"/>
    </source>
</evidence>
<dbReference type="AlphaFoldDB" id="A0A1M5ZJE8"/>
<keyword evidence="3" id="KW-1185">Reference proteome</keyword>
<sequence>MNITFNLRCNQQNQLNDKKAMPSHIQGNLPQSSNPNTKFWGIWLPVPTVLAIVNSLFWTWLILNTVGYTVEPIEKAGERIIEQF</sequence>
<keyword evidence="1" id="KW-1133">Transmembrane helix</keyword>
<organism evidence="2 3">
    <name type="scientific">Desulfosporosinus lacus DSM 15449</name>
    <dbReference type="NCBI Taxonomy" id="1121420"/>
    <lineage>
        <taxon>Bacteria</taxon>
        <taxon>Bacillati</taxon>
        <taxon>Bacillota</taxon>
        <taxon>Clostridia</taxon>
        <taxon>Eubacteriales</taxon>
        <taxon>Desulfitobacteriaceae</taxon>
        <taxon>Desulfosporosinus</taxon>
    </lineage>
</organism>